<accession>A0A2Z6MBS5</accession>
<proteinExistence type="predicted"/>
<dbReference type="EMBL" id="DF973392">
    <property type="protein sequence ID" value="GAU29271.1"/>
    <property type="molecule type" value="Genomic_DNA"/>
</dbReference>
<protein>
    <submittedName>
        <fullName evidence="2">Uncharacterized protein</fullName>
    </submittedName>
</protein>
<reference evidence="3" key="1">
    <citation type="journal article" date="2017" name="Front. Plant Sci.">
        <title>Climate Clever Clovers: New Paradigm to Reduce the Environmental Footprint of Ruminants by Breeding Low Methanogenic Forages Utilizing Haplotype Variation.</title>
        <authorList>
            <person name="Kaur P."/>
            <person name="Appels R."/>
            <person name="Bayer P.E."/>
            <person name="Keeble-Gagnere G."/>
            <person name="Wang J."/>
            <person name="Hirakawa H."/>
            <person name="Shirasawa K."/>
            <person name="Vercoe P."/>
            <person name="Stefanova K."/>
            <person name="Durmic Z."/>
            <person name="Nichols P."/>
            <person name="Revell C."/>
            <person name="Isobe S.N."/>
            <person name="Edwards D."/>
            <person name="Erskine W."/>
        </authorList>
    </citation>
    <scope>NUCLEOTIDE SEQUENCE [LARGE SCALE GENOMIC DNA]</scope>
    <source>
        <strain evidence="3">cv. Daliak</strain>
    </source>
</reference>
<evidence type="ECO:0000256" key="1">
    <source>
        <dbReference type="ARBA" id="ARBA00023277"/>
    </source>
</evidence>
<dbReference type="OrthoDB" id="1703069at2759"/>
<sequence>MGTCGQEIPIETQFLLIEAHNGCDIDGEEDQDGPTYTVLLPLLEGDFRAVLQGMIKTKSRFVWKVV</sequence>
<dbReference type="InterPro" id="IPR008811">
    <property type="entry name" value="Glycosyl_hydrolases_36"/>
</dbReference>
<keyword evidence="1" id="KW-0119">Carbohydrate metabolism</keyword>
<keyword evidence="3" id="KW-1185">Reference proteome</keyword>
<dbReference type="Proteomes" id="UP000242715">
    <property type="component" value="Unassembled WGS sequence"/>
</dbReference>
<dbReference type="AlphaFoldDB" id="A0A2Z6MBS5"/>
<dbReference type="Pfam" id="PF05691">
    <property type="entry name" value="Raffinose_syn"/>
    <property type="match status" value="1"/>
</dbReference>
<name>A0A2Z6MBS5_TRISU</name>
<evidence type="ECO:0000313" key="3">
    <source>
        <dbReference type="Proteomes" id="UP000242715"/>
    </source>
</evidence>
<gene>
    <name evidence="2" type="ORF">TSUD_204650</name>
</gene>
<organism evidence="2 3">
    <name type="scientific">Trifolium subterraneum</name>
    <name type="common">Subterranean clover</name>
    <dbReference type="NCBI Taxonomy" id="3900"/>
    <lineage>
        <taxon>Eukaryota</taxon>
        <taxon>Viridiplantae</taxon>
        <taxon>Streptophyta</taxon>
        <taxon>Embryophyta</taxon>
        <taxon>Tracheophyta</taxon>
        <taxon>Spermatophyta</taxon>
        <taxon>Magnoliopsida</taxon>
        <taxon>eudicotyledons</taxon>
        <taxon>Gunneridae</taxon>
        <taxon>Pentapetalae</taxon>
        <taxon>rosids</taxon>
        <taxon>fabids</taxon>
        <taxon>Fabales</taxon>
        <taxon>Fabaceae</taxon>
        <taxon>Papilionoideae</taxon>
        <taxon>50 kb inversion clade</taxon>
        <taxon>NPAAA clade</taxon>
        <taxon>Hologalegina</taxon>
        <taxon>IRL clade</taxon>
        <taxon>Trifolieae</taxon>
        <taxon>Trifolium</taxon>
    </lineage>
</organism>
<evidence type="ECO:0000313" key="2">
    <source>
        <dbReference type="EMBL" id="GAU29271.1"/>
    </source>
</evidence>